<dbReference type="PANTHER" id="PTHR47918:SF1">
    <property type="entry name" value="DNA-BINDING PROTEIN FIS"/>
    <property type="match status" value="1"/>
</dbReference>
<dbReference type="NCBIfam" id="NF001659">
    <property type="entry name" value="PRK00430.1"/>
    <property type="match status" value="1"/>
</dbReference>
<feature type="domain" description="DNA binding HTH" evidence="5">
    <location>
        <begin position="50"/>
        <end position="90"/>
    </location>
</feature>
<evidence type="ECO:0000313" key="6">
    <source>
        <dbReference type="EMBL" id="MBN8429244.1"/>
    </source>
</evidence>
<dbReference type="PIRSF" id="PIRSF002097">
    <property type="entry name" value="DNA-binding_Fis"/>
    <property type="match status" value="1"/>
</dbReference>
<dbReference type="InterPro" id="IPR050207">
    <property type="entry name" value="Trans_regulatory_Fis"/>
</dbReference>
<keyword evidence="7" id="KW-1185">Reference proteome</keyword>
<dbReference type="InterPro" id="IPR009057">
    <property type="entry name" value="Homeodomain-like_sf"/>
</dbReference>
<evidence type="ECO:0000256" key="3">
    <source>
        <dbReference type="ARBA" id="ARBA00029540"/>
    </source>
</evidence>
<evidence type="ECO:0000256" key="2">
    <source>
        <dbReference type="ARBA" id="ARBA00023125"/>
    </source>
</evidence>
<feature type="region of interest" description="Disordered" evidence="4">
    <location>
        <begin position="1"/>
        <end position="22"/>
    </location>
</feature>
<name>A0ABS3E1S4_9GAMM</name>
<dbReference type="SUPFAM" id="SSF46689">
    <property type="entry name" value="Homeodomain-like"/>
    <property type="match status" value="1"/>
</dbReference>
<protein>
    <recommendedName>
        <fullName evidence="3">Putative Fis-like DNA-binding protein</fullName>
    </recommendedName>
</protein>
<dbReference type="InterPro" id="IPR002197">
    <property type="entry name" value="HTH_Fis"/>
</dbReference>
<comment type="similarity">
    <text evidence="1">Belongs to the transcriptional regulatory Fis family.</text>
</comment>
<dbReference type="InterPro" id="IPR005412">
    <property type="entry name" value="Fis_DNA-bd"/>
</dbReference>
<dbReference type="Proteomes" id="UP000664293">
    <property type="component" value="Unassembled WGS sequence"/>
</dbReference>
<evidence type="ECO:0000256" key="4">
    <source>
        <dbReference type="SAM" id="MobiDB-lite"/>
    </source>
</evidence>
<dbReference type="Pfam" id="PF02954">
    <property type="entry name" value="HTH_8"/>
    <property type="match status" value="1"/>
</dbReference>
<organism evidence="6 7">
    <name type="scientific">Microbulbifer salipaludis</name>
    <dbReference type="NCBI Taxonomy" id="187980"/>
    <lineage>
        <taxon>Bacteria</taxon>
        <taxon>Pseudomonadati</taxon>
        <taxon>Pseudomonadota</taxon>
        <taxon>Gammaproteobacteria</taxon>
        <taxon>Cellvibrionales</taxon>
        <taxon>Microbulbiferaceae</taxon>
        <taxon>Microbulbifer</taxon>
    </lineage>
</organism>
<proteinExistence type="inferred from homology"/>
<evidence type="ECO:0000256" key="1">
    <source>
        <dbReference type="ARBA" id="ARBA00008559"/>
    </source>
</evidence>
<comment type="caution">
    <text evidence="6">The sequence shown here is derived from an EMBL/GenBank/DDBJ whole genome shotgun (WGS) entry which is preliminary data.</text>
</comment>
<sequence>MPDTSDAVSTGGQTQLQQPQALRDAVEQAMENYFRHLDGQMVTDVYDMVLSEIEAPMLEVVMKHTRHNQTRAAQLLGLNRGTLRKKLKRYGLL</sequence>
<reference evidence="6 7" key="1">
    <citation type="submission" date="2020-12" db="EMBL/GenBank/DDBJ databases">
        <title>Oil enriched cultivation method for isolating marine PHA-producing bacteria.</title>
        <authorList>
            <person name="Zheng W."/>
            <person name="Yu S."/>
            <person name="Huang Y."/>
        </authorList>
    </citation>
    <scope>NUCLEOTIDE SEQUENCE [LARGE SCALE GENOMIC DNA]</scope>
    <source>
        <strain evidence="6 7">SN0-2</strain>
    </source>
</reference>
<feature type="compositionally biased region" description="Polar residues" evidence="4">
    <location>
        <begin position="1"/>
        <end position="20"/>
    </location>
</feature>
<dbReference type="PRINTS" id="PR01590">
    <property type="entry name" value="HTHFIS"/>
</dbReference>
<dbReference type="PRINTS" id="PR01591">
    <property type="entry name" value="DNABINDNGFIS"/>
</dbReference>
<dbReference type="PANTHER" id="PTHR47918">
    <property type="entry name" value="DNA-BINDING PROTEIN FIS"/>
    <property type="match status" value="1"/>
</dbReference>
<dbReference type="GO" id="GO:0003677">
    <property type="term" value="F:DNA binding"/>
    <property type="evidence" value="ECO:0007669"/>
    <property type="project" value="UniProtKB-KW"/>
</dbReference>
<evidence type="ECO:0000313" key="7">
    <source>
        <dbReference type="Proteomes" id="UP000664293"/>
    </source>
</evidence>
<dbReference type="EMBL" id="JAEKJR010000001">
    <property type="protein sequence ID" value="MBN8429244.1"/>
    <property type="molecule type" value="Genomic_DNA"/>
</dbReference>
<evidence type="ECO:0000259" key="5">
    <source>
        <dbReference type="Pfam" id="PF02954"/>
    </source>
</evidence>
<gene>
    <name evidence="6" type="primary">fis</name>
    <name evidence="6" type="ORF">JF535_00130</name>
</gene>
<dbReference type="Gene3D" id="1.10.10.60">
    <property type="entry name" value="Homeodomain-like"/>
    <property type="match status" value="1"/>
</dbReference>
<accession>A0ABS3E1S4</accession>
<keyword evidence="2 6" id="KW-0238">DNA-binding</keyword>